<organism evidence="9 10">
    <name type="scientific">Psilocybe cyanescens</name>
    <dbReference type="NCBI Taxonomy" id="93625"/>
    <lineage>
        <taxon>Eukaryota</taxon>
        <taxon>Fungi</taxon>
        <taxon>Dikarya</taxon>
        <taxon>Basidiomycota</taxon>
        <taxon>Agaricomycotina</taxon>
        <taxon>Agaricomycetes</taxon>
        <taxon>Agaricomycetidae</taxon>
        <taxon>Agaricales</taxon>
        <taxon>Agaricineae</taxon>
        <taxon>Strophariaceae</taxon>
        <taxon>Psilocybe</taxon>
    </lineage>
</organism>
<name>A0A409VLD6_PSICY</name>
<comment type="caution">
    <text evidence="9">The sequence shown here is derived from an EMBL/GenBank/DDBJ whole genome shotgun (WGS) entry which is preliminary data.</text>
</comment>
<evidence type="ECO:0000256" key="2">
    <source>
        <dbReference type="ARBA" id="ARBA00009864"/>
    </source>
</evidence>
<dbReference type="InterPro" id="IPR059242">
    <property type="entry name" value="mS23_dom"/>
</dbReference>
<dbReference type="EMBL" id="NHYD01003976">
    <property type="protein sequence ID" value="PPQ67084.1"/>
    <property type="molecule type" value="Genomic_DNA"/>
</dbReference>
<evidence type="ECO:0000256" key="8">
    <source>
        <dbReference type="SAM" id="MobiDB-lite"/>
    </source>
</evidence>
<dbReference type="PANTHER" id="PTHR37799:SF1">
    <property type="entry name" value="SMALL RIBOSOMAL SUBUNIT PROTEIN MS23"/>
    <property type="match status" value="1"/>
</dbReference>
<dbReference type="FunCoup" id="A0A409VLD6">
    <property type="interactions" value="216"/>
</dbReference>
<accession>A0A409VLD6</accession>
<evidence type="ECO:0000256" key="3">
    <source>
        <dbReference type="ARBA" id="ARBA00022980"/>
    </source>
</evidence>
<reference evidence="9 10" key="1">
    <citation type="journal article" date="2018" name="Evol. Lett.">
        <title>Horizontal gene cluster transfer increased hallucinogenic mushroom diversity.</title>
        <authorList>
            <person name="Reynolds H.T."/>
            <person name="Vijayakumar V."/>
            <person name="Gluck-Thaler E."/>
            <person name="Korotkin H.B."/>
            <person name="Matheny P.B."/>
            <person name="Slot J.C."/>
        </authorList>
    </citation>
    <scope>NUCLEOTIDE SEQUENCE [LARGE SCALE GENOMIC DNA]</scope>
    <source>
        <strain evidence="9 10">2631</strain>
    </source>
</reference>
<keyword evidence="10" id="KW-1185">Reference proteome</keyword>
<keyword evidence="5" id="KW-0687">Ribonucleoprotein</keyword>
<dbReference type="CDD" id="cd23701">
    <property type="entry name" value="At1g26750"/>
    <property type="match status" value="1"/>
</dbReference>
<evidence type="ECO:0000256" key="4">
    <source>
        <dbReference type="ARBA" id="ARBA00023128"/>
    </source>
</evidence>
<dbReference type="GO" id="GO:0003735">
    <property type="term" value="F:structural constituent of ribosome"/>
    <property type="evidence" value="ECO:0007669"/>
    <property type="project" value="InterPro"/>
</dbReference>
<evidence type="ECO:0000313" key="10">
    <source>
        <dbReference type="Proteomes" id="UP000283269"/>
    </source>
</evidence>
<dbReference type="GO" id="GO:0005763">
    <property type="term" value="C:mitochondrial small ribosomal subunit"/>
    <property type="evidence" value="ECO:0007669"/>
    <property type="project" value="InterPro"/>
</dbReference>
<feature type="region of interest" description="Disordered" evidence="8">
    <location>
        <begin position="39"/>
        <end position="62"/>
    </location>
</feature>
<evidence type="ECO:0000256" key="5">
    <source>
        <dbReference type="ARBA" id="ARBA00023274"/>
    </source>
</evidence>
<evidence type="ECO:0000256" key="6">
    <source>
        <dbReference type="ARBA" id="ARBA00035137"/>
    </source>
</evidence>
<gene>
    <name evidence="9" type="ORF">CVT25_005685</name>
</gene>
<evidence type="ECO:0000313" key="9">
    <source>
        <dbReference type="EMBL" id="PPQ67084.1"/>
    </source>
</evidence>
<dbReference type="AlphaFoldDB" id="A0A409VLD6"/>
<dbReference type="InParanoid" id="A0A409VLD6"/>
<comment type="subcellular location">
    <subcellularLocation>
        <location evidence="1">Mitochondrion</location>
    </subcellularLocation>
</comment>
<protein>
    <recommendedName>
        <fullName evidence="6">Small ribosomal subunit protein mS23</fullName>
    </recommendedName>
    <alternativeName>
        <fullName evidence="7">37S ribosomal protein S25, mitochondrial</fullName>
    </alternativeName>
</protein>
<evidence type="ECO:0000256" key="7">
    <source>
        <dbReference type="ARBA" id="ARBA00035421"/>
    </source>
</evidence>
<keyword evidence="4" id="KW-0496">Mitochondrion</keyword>
<dbReference type="Proteomes" id="UP000283269">
    <property type="component" value="Unassembled WGS sequence"/>
</dbReference>
<dbReference type="Pfam" id="PF13741">
    <property type="entry name" value="MRP-S25"/>
    <property type="match status" value="1"/>
</dbReference>
<comment type="similarity">
    <text evidence="2">Belongs to the mitochondrion-specific ribosomal protein mS23 family.</text>
</comment>
<dbReference type="InterPro" id="IPR016939">
    <property type="entry name" value="Ribosomal_mS23_fun"/>
</dbReference>
<proteinExistence type="inferred from homology"/>
<dbReference type="OrthoDB" id="5542239at2759"/>
<dbReference type="STRING" id="93625.A0A409VLD6"/>
<keyword evidence="3" id="KW-0689">Ribosomal protein</keyword>
<evidence type="ECO:0000256" key="1">
    <source>
        <dbReference type="ARBA" id="ARBA00004173"/>
    </source>
</evidence>
<dbReference type="PANTHER" id="PTHR37799">
    <property type="entry name" value="37S RIBOSOMAL PROTEIN S25, MITOCHONDRIAL"/>
    <property type="match status" value="1"/>
</dbReference>
<sequence>MGRRIASQVHQQVSRLLRANYIQKEPVWFQAVLDHPPLTLPAKAPPPRTTYDQRPTSYGKPAKFSTRPQPIYYLEDYVRRRFFTDHPFEAFRPTTLVEADRIEDPSPITGEAWTRLRQRGRNPIPEDAIRFTLNLYQHHSLSLSEAYAQAVAQFRALRSEHHIANSIAALEAEQLGTTFGPTQIEESFERQKQSLATWDRKEELDEGVLAAQKRWKAIVNRNHGAEQWSRGMEYVRLWQEGVKPNYMPALTEAVIPVTKPVVNKVDPLDLSKR</sequence>